<feature type="domain" description="Zn(2)-C6 fungal-type" evidence="4">
    <location>
        <begin position="9"/>
        <end position="38"/>
    </location>
</feature>
<evidence type="ECO:0000259" key="4">
    <source>
        <dbReference type="PROSITE" id="PS50048"/>
    </source>
</evidence>
<proteinExistence type="predicted"/>
<dbReference type="SUPFAM" id="SSF57701">
    <property type="entry name" value="Zn2/Cys6 DNA-binding domain"/>
    <property type="match status" value="1"/>
</dbReference>
<dbReference type="InterPro" id="IPR050987">
    <property type="entry name" value="AtrR-like"/>
</dbReference>
<keyword evidence="6" id="KW-1185">Reference proteome</keyword>
<dbReference type="InterPro" id="IPR001138">
    <property type="entry name" value="Zn2Cys6_DnaBD"/>
</dbReference>
<dbReference type="PROSITE" id="PS00463">
    <property type="entry name" value="ZN2_CY6_FUNGAL_1"/>
    <property type="match status" value="1"/>
</dbReference>
<gene>
    <name evidence="5" type="ORF">CKM354_000439200</name>
</gene>
<dbReference type="PANTHER" id="PTHR46910:SF17">
    <property type="entry name" value="SCFA-RELATED"/>
    <property type="match status" value="1"/>
</dbReference>
<sequence length="643" mass="69975">MSGPKVQKACQRCRQQKLKCDAQRPCVLCTRAGVACLHQLPRDAFKPYEPRINKRASPSIRFENKRRKGDGPGKAPIAASATPASDVHESVSSSVDALVQEALPVRPGQFPANLGASAIPGTRDDTAGVSQSCEKSISGNLIGYLPAAEAVNLLVDTYFDRVHWFLLAFHQNPFRSRVRDLLRDQAELSSRASQSPSFLASLLCVILIGLRYTGVFRRETLAQLGVDTAILGRDLQEVLKTKFLDIVAIRSLEVVQTCVLLGTYFLFHGEPATAWPIISAGVGVARAIKLDRPLSAGSEVDVQARSRCWWALYEVETFCAMSYGYSSAMRNDQLAVPLPSIILSDQVGRLLEYKASMAKLSVIINKALDQLYGPVQEDLACRVLNLDRELEQWHQDLPAHLQAQGNDPVHHSADELEQDVAAAGPRFEAHLLQLQSLGLRLAYCNTKILIHRPLLSVPSNTAVGRAVRACKTAALATSELKASPVLPLAAHSYAVAFIGMHLFTAGVVFGVIAERDPLGSDASRVKAGLRDLIQTQRLLLAAKSNAVTAQSLEILENLARSLVDRELVAMLGGSGNDSARGVKAQADSTRASMPQPEQMLSPALGGTSLEVHESEYSWLLGDVFADQEQAWMWDLDFTMLEGT</sequence>
<dbReference type="RefSeq" id="XP_044655563.1">
    <property type="nucleotide sequence ID" value="XM_044799628.1"/>
</dbReference>
<evidence type="ECO:0000256" key="3">
    <source>
        <dbReference type="SAM" id="MobiDB-lite"/>
    </source>
</evidence>
<dbReference type="AlphaFoldDB" id="A0A9P3CFT5"/>
<comment type="caution">
    <text evidence="5">The sequence shown here is derived from an EMBL/GenBank/DDBJ whole genome shotgun (WGS) entry which is preliminary data.</text>
</comment>
<dbReference type="GO" id="GO:0006351">
    <property type="term" value="P:DNA-templated transcription"/>
    <property type="evidence" value="ECO:0007669"/>
    <property type="project" value="InterPro"/>
</dbReference>
<reference evidence="5 6" key="1">
    <citation type="submission" date="2021-01" db="EMBL/GenBank/DDBJ databases">
        <title>Cercospora kikuchii MAFF 305040 whole genome shotgun sequence.</title>
        <authorList>
            <person name="Kashiwa T."/>
            <person name="Suzuki T."/>
        </authorList>
    </citation>
    <scope>NUCLEOTIDE SEQUENCE [LARGE SCALE GENOMIC DNA]</scope>
    <source>
        <strain evidence="5 6">MAFF 305040</strain>
    </source>
</reference>
<dbReference type="SMART" id="SM00906">
    <property type="entry name" value="Fungal_trans"/>
    <property type="match status" value="1"/>
</dbReference>
<dbReference type="CDD" id="cd00067">
    <property type="entry name" value="GAL4"/>
    <property type="match status" value="1"/>
</dbReference>
<dbReference type="PROSITE" id="PS50048">
    <property type="entry name" value="ZN2_CY6_FUNGAL_2"/>
    <property type="match status" value="1"/>
</dbReference>
<dbReference type="GO" id="GO:0000981">
    <property type="term" value="F:DNA-binding transcription factor activity, RNA polymerase II-specific"/>
    <property type="evidence" value="ECO:0007669"/>
    <property type="project" value="InterPro"/>
</dbReference>
<evidence type="ECO:0000313" key="5">
    <source>
        <dbReference type="EMBL" id="GIZ41076.1"/>
    </source>
</evidence>
<organism evidence="5 6">
    <name type="scientific">Cercospora kikuchii</name>
    <dbReference type="NCBI Taxonomy" id="84275"/>
    <lineage>
        <taxon>Eukaryota</taxon>
        <taxon>Fungi</taxon>
        <taxon>Dikarya</taxon>
        <taxon>Ascomycota</taxon>
        <taxon>Pezizomycotina</taxon>
        <taxon>Dothideomycetes</taxon>
        <taxon>Dothideomycetidae</taxon>
        <taxon>Mycosphaerellales</taxon>
        <taxon>Mycosphaerellaceae</taxon>
        <taxon>Cercospora</taxon>
    </lineage>
</organism>
<dbReference type="OrthoDB" id="3266505at2759"/>
<dbReference type="PANTHER" id="PTHR46910">
    <property type="entry name" value="TRANSCRIPTION FACTOR PDR1"/>
    <property type="match status" value="1"/>
</dbReference>
<dbReference type="Proteomes" id="UP000825890">
    <property type="component" value="Unassembled WGS sequence"/>
</dbReference>
<dbReference type="Gene3D" id="4.10.240.10">
    <property type="entry name" value="Zn(2)-C6 fungal-type DNA-binding domain"/>
    <property type="match status" value="1"/>
</dbReference>
<protein>
    <recommendedName>
        <fullName evidence="4">Zn(2)-C6 fungal-type domain-containing protein</fullName>
    </recommendedName>
</protein>
<accession>A0A9P3CFT5</accession>
<dbReference type="GO" id="GO:0008270">
    <property type="term" value="F:zinc ion binding"/>
    <property type="evidence" value="ECO:0007669"/>
    <property type="project" value="InterPro"/>
</dbReference>
<dbReference type="GeneID" id="68289967"/>
<dbReference type="Pfam" id="PF04082">
    <property type="entry name" value="Fungal_trans"/>
    <property type="match status" value="1"/>
</dbReference>
<keyword evidence="2" id="KW-0539">Nucleus</keyword>
<dbReference type="InterPro" id="IPR036864">
    <property type="entry name" value="Zn2-C6_fun-type_DNA-bd_sf"/>
</dbReference>
<dbReference type="Pfam" id="PF00172">
    <property type="entry name" value="Zn_clus"/>
    <property type="match status" value="1"/>
</dbReference>
<dbReference type="EMBL" id="BOLY01000002">
    <property type="protein sequence ID" value="GIZ41076.1"/>
    <property type="molecule type" value="Genomic_DNA"/>
</dbReference>
<feature type="region of interest" description="Disordered" evidence="3">
    <location>
        <begin position="577"/>
        <end position="601"/>
    </location>
</feature>
<evidence type="ECO:0000313" key="6">
    <source>
        <dbReference type="Proteomes" id="UP000825890"/>
    </source>
</evidence>
<evidence type="ECO:0000256" key="2">
    <source>
        <dbReference type="ARBA" id="ARBA00023242"/>
    </source>
</evidence>
<name>A0A9P3CFT5_9PEZI</name>
<dbReference type="CDD" id="cd12148">
    <property type="entry name" value="fungal_TF_MHR"/>
    <property type="match status" value="1"/>
</dbReference>
<feature type="region of interest" description="Disordered" evidence="3">
    <location>
        <begin position="49"/>
        <end position="87"/>
    </location>
</feature>
<keyword evidence="1" id="KW-0479">Metal-binding</keyword>
<evidence type="ECO:0000256" key="1">
    <source>
        <dbReference type="ARBA" id="ARBA00022723"/>
    </source>
</evidence>
<dbReference type="GO" id="GO:0003677">
    <property type="term" value="F:DNA binding"/>
    <property type="evidence" value="ECO:0007669"/>
    <property type="project" value="InterPro"/>
</dbReference>
<dbReference type="InterPro" id="IPR007219">
    <property type="entry name" value="XnlR_reg_dom"/>
</dbReference>
<dbReference type="SMART" id="SM00066">
    <property type="entry name" value="GAL4"/>
    <property type="match status" value="1"/>
</dbReference>